<dbReference type="Pfam" id="PF25790">
    <property type="entry name" value="BCD1"/>
    <property type="match status" value="1"/>
</dbReference>
<dbReference type="GO" id="GO:0070761">
    <property type="term" value="C:pre-snoRNP complex"/>
    <property type="evidence" value="ECO:0007669"/>
    <property type="project" value="TreeGrafter"/>
</dbReference>
<evidence type="ECO:0000256" key="4">
    <source>
        <dbReference type="ARBA" id="ARBA00022833"/>
    </source>
</evidence>
<keyword evidence="4" id="KW-0862">Zinc</keyword>
<feature type="compositionally biased region" description="Acidic residues" evidence="8">
    <location>
        <begin position="272"/>
        <end position="284"/>
    </location>
</feature>
<dbReference type="Proteomes" id="UP000195521">
    <property type="component" value="Unassembled WGS sequence"/>
</dbReference>
<dbReference type="PROSITE" id="PS51083">
    <property type="entry name" value="ZF_HIT"/>
    <property type="match status" value="1"/>
</dbReference>
<dbReference type="Gene3D" id="3.30.60.190">
    <property type="match status" value="1"/>
</dbReference>
<dbReference type="PANTHER" id="PTHR13483">
    <property type="entry name" value="BOX C_D SNORNA PROTEIN 1-RELATED"/>
    <property type="match status" value="1"/>
</dbReference>
<organism evidence="10 11">
    <name type="scientific">Plasmodium gonderi</name>
    <dbReference type="NCBI Taxonomy" id="77519"/>
    <lineage>
        <taxon>Eukaryota</taxon>
        <taxon>Sar</taxon>
        <taxon>Alveolata</taxon>
        <taxon>Apicomplexa</taxon>
        <taxon>Aconoidasida</taxon>
        <taxon>Haemosporida</taxon>
        <taxon>Plasmodiidae</taxon>
        <taxon>Plasmodium</taxon>
        <taxon>Plasmodium (Plasmodium)</taxon>
    </lineage>
</organism>
<dbReference type="GeneID" id="39745692"/>
<dbReference type="InterPro" id="IPR057721">
    <property type="entry name" value="BCD1_alpha/beta"/>
</dbReference>
<sequence>METTMHSVNPRGEGQTNQLYWYCSRTRNDGVALQYRDRSGCNNEGNMIAKGLNKFQMNNNNNRNININNSQNINYHINANTSNHMMIRREDIHPQQEYNSKRFGYRHYGKLNRGNINRRTFHKNKTFVMDDDQFTHEMYIPTSPTVEGKPNFGTTQTNYDTRQMKGNFLQQVCHPNKMNPCMKQKRKWKPTSRWPQRGEGNSVNHGDNAEEGKTHLEEDLLMEGSYINEEKVDDPPRVNKPKLENGHEREECQDGEDGKNGEDGEDGKNGEDGEDGEDGEEEPPWSERKKRKSYSEIKSDILRDAIEYFKNCKSTKAQQDSDEDHVVVKDLPMEEENNAQNQKPSYCNVCKEKEYKYKCPFCEIKSCSLICVKAHKKLFQCKNKLKKIFKIKNIGRNNFDENTLHKDYLYLENVEKILRGNYKFIKIKEYETTNIWLYRYSKLINLLKKKNIFLLKAPMYTKLHRENKTNIINNEILWMIKVTFVNENIFVIHENICEDTSFLQILNLSITKVQKLKHILTIYLNNLDSIHISLSNTYTNKKKKNQSEEIDLSFSVLHTLSDLLLGKTFYEYPHINFKLLYEGNSLLVNSAYERVAAQGACPLASQAEGGGCNKSDGAEEEAKESSAIETMVSNECFEKIQ</sequence>
<dbReference type="InterPro" id="IPR051639">
    <property type="entry name" value="BCD1"/>
</dbReference>
<dbReference type="SUPFAM" id="SSF144232">
    <property type="entry name" value="HIT/MYND zinc finger-like"/>
    <property type="match status" value="1"/>
</dbReference>
<evidence type="ECO:0000259" key="9">
    <source>
        <dbReference type="PROSITE" id="PS51083"/>
    </source>
</evidence>
<evidence type="ECO:0000256" key="5">
    <source>
        <dbReference type="ARBA" id="ARBA00049598"/>
    </source>
</evidence>
<evidence type="ECO:0000313" key="11">
    <source>
        <dbReference type="Proteomes" id="UP000195521"/>
    </source>
</evidence>
<dbReference type="GO" id="GO:0000463">
    <property type="term" value="P:maturation of LSU-rRNA from tricistronic rRNA transcript (SSU-rRNA, 5.8S rRNA, LSU-rRNA)"/>
    <property type="evidence" value="ECO:0007669"/>
    <property type="project" value="TreeGrafter"/>
</dbReference>
<dbReference type="OrthoDB" id="272357at2759"/>
<keyword evidence="11" id="KW-1185">Reference proteome</keyword>
<keyword evidence="1" id="KW-0597">Phosphoprotein</keyword>
<accession>A0A1Y1JFX9</accession>
<keyword evidence="3 7" id="KW-0863">Zinc-finger</keyword>
<evidence type="ECO:0000256" key="2">
    <source>
        <dbReference type="ARBA" id="ARBA00022723"/>
    </source>
</evidence>
<feature type="region of interest" description="Disordered" evidence="8">
    <location>
        <begin position="179"/>
        <end position="210"/>
    </location>
</feature>
<evidence type="ECO:0000313" key="10">
    <source>
        <dbReference type="EMBL" id="GAW78994.1"/>
    </source>
</evidence>
<dbReference type="GO" id="GO:0008270">
    <property type="term" value="F:zinc ion binding"/>
    <property type="evidence" value="ECO:0007669"/>
    <property type="project" value="UniProtKB-UniRule"/>
</dbReference>
<dbReference type="GO" id="GO:0048254">
    <property type="term" value="P:snoRNA localization"/>
    <property type="evidence" value="ECO:0007669"/>
    <property type="project" value="TreeGrafter"/>
</dbReference>
<protein>
    <recommendedName>
        <fullName evidence="9">HIT-type domain-containing protein</fullName>
    </recommendedName>
</protein>
<evidence type="ECO:0000256" key="6">
    <source>
        <dbReference type="ARBA" id="ARBA00049654"/>
    </source>
</evidence>
<dbReference type="InterPro" id="IPR007529">
    <property type="entry name" value="Znf_HIT"/>
</dbReference>
<dbReference type="PANTHER" id="PTHR13483:SF3">
    <property type="entry name" value="BOX C_D SNORNA PROTEIN 1"/>
    <property type="match status" value="1"/>
</dbReference>
<evidence type="ECO:0000256" key="3">
    <source>
        <dbReference type="ARBA" id="ARBA00022771"/>
    </source>
</evidence>
<evidence type="ECO:0000256" key="7">
    <source>
        <dbReference type="PROSITE-ProRule" id="PRU00453"/>
    </source>
</evidence>
<proteinExistence type="inferred from homology"/>
<dbReference type="GO" id="GO:0000492">
    <property type="term" value="P:box C/D snoRNP assembly"/>
    <property type="evidence" value="ECO:0007669"/>
    <property type="project" value="TreeGrafter"/>
</dbReference>
<comment type="function">
    <text evidence="5">Required for box C/D snoRNAs accumulation involved in snoRNA processing, snoRNA transport to the nucleolus and ribosome biogenesis.</text>
</comment>
<keyword evidence="2" id="KW-0479">Metal-binding</keyword>
<feature type="region of interest" description="Disordered" evidence="8">
    <location>
        <begin position="226"/>
        <end position="293"/>
    </location>
</feature>
<dbReference type="AlphaFoldDB" id="A0A1Y1JFX9"/>
<evidence type="ECO:0000256" key="1">
    <source>
        <dbReference type="ARBA" id="ARBA00022553"/>
    </source>
</evidence>
<feature type="domain" description="HIT-type" evidence="9">
    <location>
        <begin position="347"/>
        <end position="381"/>
    </location>
</feature>
<dbReference type="Pfam" id="PF04438">
    <property type="entry name" value="zf-HIT"/>
    <property type="match status" value="1"/>
</dbReference>
<evidence type="ECO:0000256" key="8">
    <source>
        <dbReference type="SAM" id="MobiDB-lite"/>
    </source>
</evidence>
<comment type="similarity">
    <text evidence="6">Belongs to the BCD1 family.</text>
</comment>
<reference evidence="11" key="1">
    <citation type="submission" date="2017-04" db="EMBL/GenBank/DDBJ databases">
        <title>Plasmodium gonderi genome.</title>
        <authorList>
            <person name="Arisue N."/>
            <person name="Honma H."/>
            <person name="Kawai S."/>
            <person name="Tougan T."/>
            <person name="Tanabe K."/>
            <person name="Horii T."/>
        </authorList>
    </citation>
    <scope>NUCLEOTIDE SEQUENCE [LARGE SCALE GENOMIC DNA]</scope>
    <source>
        <strain evidence="11">ATCC 30045</strain>
    </source>
</reference>
<comment type="caution">
    <text evidence="10">The sequence shown here is derived from an EMBL/GenBank/DDBJ whole genome shotgun (WGS) entry which is preliminary data.</text>
</comment>
<name>A0A1Y1JFX9_PLAGO</name>
<dbReference type="CDD" id="cd23023">
    <property type="entry name" value="zf-HIT_BCD1"/>
    <property type="match status" value="1"/>
</dbReference>
<dbReference type="RefSeq" id="XP_028541583.1">
    <property type="nucleotide sequence ID" value="XM_028685782.1"/>
</dbReference>
<dbReference type="GO" id="GO:0005634">
    <property type="term" value="C:nucleus"/>
    <property type="evidence" value="ECO:0007669"/>
    <property type="project" value="TreeGrafter"/>
</dbReference>
<gene>
    <name evidence="10" type="ORF">PGO_011420</name>
</gene>
<dbReference type="EMBL" id="BDQF01000001">
    <property type="protein sequence ID" value="GAW78994.1"/>
    <property type="molecule type" value="Genomic_DNA"/>
</dbReference>
<feature type="compositionally biased region" description="Basic and acidic residues" evidence="8">
    <location>
        <begin position="228"/>
        <end position="271"/>
    </location>
</feature>